<dbReference type="OrthoDB" id="5865665at2759"/>
<comment type="caution">
    <text evidence="2">The sequence shown here is derived from an EMBL/GenBank/DDBJ whole genome shotgun (WGS) entry which is preliminary data.</text>
</comment>
<dbReference type="AlphaFoldDB" id="A0A9P1N5L0"/>
<feature type="signal peptide" evidence="1">
    <location>
        <begin position="1"/>
        <end position="20"/>
    </location>
</feature>
<name>A0A9P1N5L0_9PELO</name>
<accession>A0A9P1N5L0</accession>
<sequence length="91" mass="10536">MNSMTTFLLISLICFSFIICDESLTAYESIKNLKECLDMVKDPKNREVCAGKMGPERDECVQQYTKKMMPKINKCVEKSRKKTKAFARDEL</sequence>
<evidence type="ECO:0000313" key="2">
    <source>
        <dbReference type="EMBL" id="CAI5448856.1"/>
    </source>
</evidence>
<dbReference type="EMBL" id="CANHGI010000004">
    <property type="protein sequence ID" value="CAI5448856.1"/>
    <property type="molecule type" value="Genomic_DNA"/>
</dbReference>
<evidence type="ECO:0000256" key="1">
    <source>
        <dbReference type="SAM" id="SignalP"/>
    </source>
</evidence>
<evidence type="ECO:0000313" key="3">
    <source>
        <dbReference type="Proteomes" id="UP001152747"/>
    </source>
</evidence>
<proteinExistence type="predicted"/>
<feature type="chain" id="PRO_5040437654" evidence="1">
    <location>
        <begin position="21"/>
        <end position="91"/>
    </location>
</feature>
<gene>
    <name evidence="2" type="ORF">CAMP_LOCUS11493</name>
</gene>
<keyword evidence="3" id="KW-1185">Reference proteome</keyword>
<reference evidence="2" key="1">
    <citation type="submission" date="2022-11" db="EMBL/GenBank/DDBJ databases">
        <authorList>
            <person name="Kikuchi T."/>
        </authorList>
    </citation>
    <scope>NUCLEOTIDE SEQUENCE</scope>
    <source>
        <strain evidence="2">PS1010</strain>
    </source>
</reference>
<protein>
    <submittedName>
        <fullName evidence="2">Uncharacterized protein</fullName>
    </submittedName>
</protein>
<keyword evidence="1" id="KW-0732">Signal</keyword>
<organism evidence="2 3">
    <name type="scientific">Caenorhabditis angaria</name>
    <dbReference type="NCBI Taxonomy" id="860376"/>
    <lineage>
        <taxon>Eukaryota</taxon>
        <taxon>Metazoa</taxon>
        <taxon>Ecdysozoa</taxon>
        <taxon>Nematoda</taxon>
        <taxon>Chromadorea</taxon>
        <taxon>Rhabditida</taxon>
        <taxon>Rhabditina</taxon>
        <taxon>Rhabditomorpha</taxon>
        <taxon>Rhabditoidea</taxon>
        <taxon>Rhabditidae</taxon>
        <taxon>Peloderinae</taxon>
        <taxon>Caenorhabditis</taxon>
    </lineage>
</organism>
<dbReference type="Proteomes" id="UP001152747">
    <property type="component" value="Unassembled WGS sequence"/>
</dbReference>